<dbReference type="PROSITE" id="PS00166">
    <property type="entry name" value="ENOYL_COA_HYDRATASE"/>
    <property type="match status" value="1"/>
</dbReference>
<evidence type="ECO:0000256" key="1">
    <source>
        <dbReference type="ARBA" id="ARBA00005254"/>
    </source>
</evidence>
<dbReference type="SUPFAM" id="SSF52096">
    <property type="entry name" value="ClpP/crotonase"/>
    <property type="match status" value="1"/>
</dbReference>
<organism evidence="3 4">
    <name type="scientific">Alicyclobacillus fastidiosus</name>
    <dbReference type="NCBI Taxonomy" id="392011"/>
    <lineage>
        <taxon>Bacteria</taxon>
        <taxon>Bacillati</taxon>
        <taxon>Bacillota</taxon>
        <taxon>Bacilli</taxon>
        <taxon>Bacillales</taxon>
        <taxon>Alicyclobacillaceae</taxon>
        <taxon>Alicyclobacillus</taxon>
    </lineage>
</organism>
<evidence type="ECO:0000313" key="3">
    <source>
        <dbReference type="EMBL" id="MFB5189320.1"/>
    </source>
</evidence>
<evidence type="ECO:0000313" key="4">
    <source>
        <dbReference type="Proteomes" id="UP001579974"/>
    </source>
</evidence>
<dbReference type="InterPro" id="IPR014748">
    <property type="entry name" value="Enoyl-CoA_hydra_C"/>
</dbReference>
<name>A0ABV5AAP4_9BACL</name>
<dbReference type="Pfam" id="PF00378">
    <property type="entry name" value="ECH_1"/>
    <property type="match status" value="1"/>
</dbReference>
<sequence>MYETILLEHRQSVGIVTLNRPDKLNACTSTMHRELVDAIESLGQDDAIRAVVLTGSGRAFCAGQDLGVTKQGPIDYEMALKRGYNPVIHALTHLEKPVIAAVNGVAAGAGVALALACDYKVAADDASFVQAFVQIGLVPDSGSTWLLPRHVGLAKAMELAMFGDKLDASGAEALGLINRVVPHDTLLPQALELAQRLASLPTRAIGLMKRAFYDGLESSLADALDREAHIQQLASQTADHQEGIRAFLEKRRPTFRGM</sequence>
<dbReference type="Proteomes" id="UP001579974">
    <property type="component" value="Unassembled WGS sequence"/>
</dbReference>
<reference evidence="3 4" key="1">
    <citation type="journal article" date="2024" name="Int. J. Mol. Sci.">
        <title>Exploration of Alicyclobacillus spp. Genome in Search of Antibiotic Resistance.</title>
        <authorList>
            <person name="Bucka-Kolendo J."/>
            <person name="Kiousi D.E."/>
            <person name="Dekowska A."/>
            <person name="Mikolajczuk-Szczyrba A."/>
            <person name="Karadedos D.M."/>
            <person name="Michael P."/>
            <person name="Galanis A."/>
            <person name="Sokolowska B."/>
        </authorList>
    </citation>
    <scope>NUCLEOTIDE SEQUENCE [LARGE SCALE GENOMIC DNA]</scope>
    <source>
        <strain evidence="3 4">KKP 3000</strain>
    </source>
</reference>
<evidence type="ECO:0000256" key="2">
    <source>
        <dbReference type="RuleBase" id="RU003707"/>
    </source>
</evidence>
<proteinExistence type="inferred from homology"/>
<dbReference type="EMBL" id="JBDXSU010000002">
    <property type="protein sequence ID" value="MFB5189320.1"/>
    <property type="molecule type" value="Genomic_DNA"/>
</dbReference>
<comment type="similarity">
    <text evidence="1 2">Belongs to the enoyl-CoA hydratase/isomerase family.</text>
</comment>
<protein>
    <submittedName>
        <fullName evidence="3">Enoyl-CoA hydratase-related protein</fullName>
    </submittedName>
</protein>
<dbReference type="InterPro" id="IPR018376">
    <property type="entry name" value="Enoyl-CoA_hyd/isom_CS"/>
</dbReference>
<dbReference type="PANTHER" id="PTHR43459:SF1">
    <property type="entry name" value="EG:BACN32G11.4 PROTEIN"/>
    <property type="match status" value="1"/>
</dbReference>
<dbReference type="Gene3D" id="3.90.226.10">
    <property type="entry name" value="2-enoyl-CoA Hydratase, Chain A, domain 1"/>
    <property type="match status" value="1"/>
</dbReference>
<dbReference type="Gene3D" id="1.10.12.10">
    <property type="entry name" value="Lyase 2-enoyl-coa Hydratase, Chain A, domain 2"/>
    <property type="match status" value="1"/>
</dbReference>
<keyword evidence="4" id="KW-1185">Reference proteome</keyword>
<dbReference type="InterPro" id="IPR029045">
    <property type="entry name" value="ClpP/crotonase-like_dom_sf"/>
</dbReference>
<dbReference type="InterPro" id="IPR001753">
    <property type="entry name" value="Enoyl-CoA_hydra/iso"/>
</dbReference>
<gene>
    <name evidence="3" type="ORF">KKP3000_002327</name>
</gene>
<dbReference type="CDD" id="cd06558">
    <property type="entry name" value="crotonase-like"/>
    <property type="match status" value="1"/>
</dbReference>
<comment type="caution">
    <text evidence="3">The sequence shown here is derived from an EMBL/GenBank/DDBJ whole genome shotgun (WGS) entry which is preliminary data.</text>
</comment>
<dbReference type="PANTHER" id="PTHR43459">
    <property type="entry name" value="ENOYL-COA HYDRATASE"/>
    <property type="match status" value="1"/>
</dbReference>
<accession>A0ABV5AAP4</accession>
<dbReference type="RefSeq" id="WP_275476788.1">
    <property type="nucleotide sequence ID" value="NZ_CP162940.1"/>
</dbReference>